<sequence length="129" mass="13244">MLSSLVFSSSLFCPSVPSSVPLPGCPLWSTIRQPAEASKGAQLLHPSPSIPHHPLSKPLPRFPGCCFAGLGNSAAASLLFSALSPSSDALIARMLPCAALLAACRPYRAANPTAFCPLPSPSCCSRPSG</sequence>
<dbReference type="VEuPathDB" id="FungiDB:BO71DRAFT_153344"/>
<protein>
    <submittedName>
        <fullName evidence="1">Uncharacterized protein</fullName>
    </submittedName>
</protein>
<dbReference type="AlphaFoldDB" id="A0A319DA93"/>
<reference evidence="1 2" key="1">
    <citation type="submission" date="2018-02" db="EMBL/GenBank/DDBJ databases">
        <title>The genomes of Aspergillus section Nigri reveals drivers in fungal speciation.</title>
        <authorList>
            <consortium name="DOE Joint Genome Institute"/>
            <person name="Vesth T.C."/>
            <person name="Nybo J."/>
            <person name="Theobald S."/>
            <person name="Brandl J."/>
            <person name="Frisvad J.C."/>
            <person name="Nielsen K.F."/>
            <person name="Lyhne E.K."/>
            <person name="Kogle M.E."/>
            <person name="Kuo A."/>
            <person name="Riley R."/>
            <person name="Clum A."/>
            <person name="Nolan M."/>
            <person name="Lipzen A."/>
            <person name="Salamov A."/>
            <person name="Henrissat B."/>
            <person name="Wiebenga A."/>
            <person name="De vries R.P."/>
            <person name="Grigoriev I.V."/>
            <person name="Mortensen U.H."/>
            <person name="Andersen M.R."/>
            <person name="Baker S.E."/>
        </authorList>
    </citation>
    <scope>NUCLEOTIDE SEQUENCE [LARGE SCALE GENOMIC DNA]</scope>
    <source>
        <strain evidence="1 2">CBS 707.79</strain>
    </source>
</reference>
<keyword evidence="2" id="KW-1185">Reference proteome</keyword>
<dbReference type="EMBL" id="KZ826142">
    <property type="protein sequence ID" value="PYH87983.1"/>
    <property type="molecule type" value="Genomic_DNA"/>
</dbReference>
<organism evidence="1 2">
    <name type="scientific">Aspergillus ellipticus CBS 707.79</name>
    <dbReference type="NCBI Taxonomy" id="1448320"/>
    <lineage>
        <taxon>Eukaryota</taxon>
        <taxon>Fungi</taxon>
        <taxon>Dikarya</taxon>
        <taxon>Ascomycota</taxon>
        <taxon>Pezizomycotina</taxon>
        <taxon>Eurotiomycetes</taxon>
        <taxon>Eurotiomycetidae</taxon>
        <taxon>Eurotiales</taxon>
        <taxon>Aspergillaceae</taxon>
        <taxon>Aspergillus</taxon>
        <taxon>Aspergillus subgen. Circumdati</taxon>
    </lineage>
</organism>
<evidence type="ECO:0000313" key="2">
    <source>
        <dbReference type="Proteomes" id="UP000247810"/>
    </source>
</evidence>
<gene>
    <name evidence="1" type="ORF">BO71DRAFT_153344</name>
</gene>
<accession>A0A319DA93</accession>
<proteinExistence type="predicted"/>
<name>A0A319DA93_9EURO</name>
<evidence type="ECO:0000313" key="1">
    <source>
        <dbReference type="EMBL" id="PYH87983.1"/>
    </source>
</evidence>
<dbReference type="Proteomes" id="UP000247810">
    <property type="component" value="Unassembled WGS sequence"/>
</dbReference>